<dbReference type="NCBIfam" id="TIGR00093">
    <property type="entry name" value="pseudouridine synthase"/>
    <property type="match status" value="1"/>
</dbReference>
<evidence type="ECO:0000256" key="8">
    <source>
        <dbReference type="RuleBase" id="RU003887"/>
    </source>
</evidence>
<dbReference type="InterPro" id="IPR002942">
    <property type="entry name" value="S4_RNA-bd"/>
</dbReference>
<dbReference type="Pfam" id="PF00849">
    <property type="entry name" value="PseudoU_synth_2"/>
    <property type="match status" value="1"/>
</dbReference>
<organism evidence="11 12">
    <name type="scientific">Alteromonas halophila</name>
    <dbReference type="NCBI Taxonomy" id="516698"/>
    <lineage>
        <taxon>Bacteria</taxon>
        <taxon>Pseudomonadati</taxon>
        <taxon>Pseudomonadota</taxon>
        <taxon>Gammaproteobacteria</taxon>
        <taxon>Alteromonadales</taxon>
        <taxon>Alteromonadaceae</taxon>
        <taxon>Alteromonas/Salinimonas group</taxon>
        <taxon>Alteromonas</taxon>
    </lineage>
</organism>
<feature type="region of interest" description="Disordered" evidence="9">
    <location>
        <begin position="266"/>
        <end position="298"/>
    </location>
</feature>
<evidence type="ECO:0000256" key="9">
    <source>
        <dbReference type="SAM" id="MobiDB-lite"/>
    </source>
</evidence>
<dbReference type="PANTHER" id="PTHR47683:SF3">
    <property type="entry name" value="RIBOSOMAL LARGE SUBUNIT PSEUDOURIDINE SYNTHASE B"/>
    <property type="match status" value="1"/>
</dbReference>
<comment type="similarity">
    <text evidence="1 8">Belongs to the pseudouridine synthase RsuA family.</text>
</comment>
<keyword evidence="2" id="KW-0698">rRNA processing</keyword>
<name>A0A918JGW1_9ALTE</name>
<dbReference type="InterPro" id="IPR036986">
    <property type="entry name" value="S4_RNA-bd_sf"/>
</dbReference>
<dbReference type="Proteomes" id="UP000631300">
    <property type="component" value="Unassembled WGS sequence"/>
</dbReference>
<evidence type="ECO:0000313" key="11">
    <source>
        <dbReference type="EMBL" id="GGW75442.1"/>
    </source>
</evidence>
<dbReference type="CDD" id="cd00165">
    <property type="entry name" value="S4"/>
    <property type="match status" value="1"/>
</dbReference>
<comment type="caution">
    <text evidence="11">The sequence shown here is derived from an EMBL/GenBank/DDBJ whole genome shotgun (WGS) entry which is preliminary data.</text>
</comment>
<dbReference type="RefSeq" id="WP_189403467.1">
    <property type="nucleotide sequence ID" value="NZ_BMXP01000001.1"/>
</dbReference>
<dbReference type="InterPro" id="IPR000748">
    <property type="entry name" value="PsdUridine_synth_RsuA/RluB/E/F"/>
</dbReference>
<dbReference type="PROSITE" id="PS01149">
    <property type="entry name" value="PSI_RSU"/>
    <property type="match status" value="1"/>
</dbReference>
<evidence type="ECO:0000256" key="4">
    <source>
        <dbReference type="ARBA" id="ARBA00023235"/>
    </source>
</evidence>
<protein>
    <recommendedName>
        <fullName evidence="8">Pseudouridine synthase</fullName>
        <ecNumber evidence="8">5.4.99.-</ecNumber>
    </recommendedName>
</protein>
<dbReference type="GO" id="GO:0005829">
    <property type="term" value="C:cytosol"/>
    <property type="evidence" value="ECO:0007669"/>
    <property type="project" value="UniProtKB-ARBA"/>
</dbReference>
<dbReference type="InterPro" id="IPR020103">
    <property type="entry name" value="PsdUridine_synth_cat_dom_sf"/>
</dbReference>
<dbReference type="AlphaFoldDB" id="A0A918JGW1"/>
<evidence type="ECO:0000256" key="1">
    <source>
        <dbReference type="ARBA" id="ARBA00008348"/>
    </source>
</evidence>
<evidence type="ECO:0000256" key="6">
    <source>
        <dbReference type="ARBA" id="ARBA00037383"/>
    </source>
</evidence>
<dbReference type="InterPro" id="IPR042092">
    <property type="entry name" value="PsdUridine_s_RsuA/RluB/E/F_cat"/>
</dbReference>
<dbReference type="NCBIfam" id="NF007976">
    <property type="entry name" value="PRK10700.1"/>
    <property type="match status" value="1"/>
</dbReference>
<gene>
    <name evidence="11" type="ORF">GCM10007391_04650</name>
</gene>
<dbReference type="GO" id="GO:0160139">
    <property type="term" value="F:23S rRNA pseudouridine(2605) synthase activity"/>
    <property type="evidence" value="ECO:0007669"/>
    <property type="project" value="UniProtKB-EC"/>
</dbReference>
<dbReference type="SUPFAM" id="SSF55120">
    <property type="entry name" value="Pseudouridine synthase"/>
    <property type="match status" value="1"/>
</dbReference>
<dbReference type="Gene3D" id="3.30.70.580">
    <property type="entry name" value="Pseudouridine synthase I, catalytic domain, N-terminal subdomain"/>
    <property type="match status" value="1"/>
</dbReference>
<keyword evidence="12" id="KW-1185">Reference proteome</keyword>
<dbReference type="InterPro" id="IPR006145">
    <property type="entry name" value="PsdUridine_synth_RsuA/RluA"/>
</dbReference>
<dbReference type="EMBL" id="BMXP01000001">
    <property type="protein sequence ID" value="GGW75442.1"/>
    <property type="molecule type" value="Genomic_DNA"/>
</dbReference>
<keyword evidence="3 7" id="KW-0694">RNA-binding</keyword>
<comment type="catalytic activity">
    <reaction evidence="5">
        <text>uridine(2605) in 23S rRNA = pseudouridine(2605) in 23S rRNA</text>
        <dbReference type="Rhea" id="RHEA:42520"/>
        <dbReference type="Rhea" id="RHEA-COMP:10095"/>
        <dbReference type="Rhea" id="RHEA-COMP:10096"/>
        <dbReference type="ChEBI" id="CHEBI:65314"/>
        <dbReference type="ChEBI" id="CHEBI:65315"/>
        <dbReference type="EC" id="5.4.99.22"/>
    </reaction>
</comment>
<dbReference type="PROSITE" id="PS50889">
    <property type="entry name" value="S4"/>
    <property type="match status" value="1"/>
</dbReference>
<feature type="domain" description="RNA-binding S4" evidence="10">
    <location>
        <begin position="3"/>
        <end position="60"/>
    </location>
</feature>
<keyword evidence="4 8" id="KW-0413">Isomerase</keyword>
<evidence type="ECO:0000313" key="12">
    <source>
        <dbReference type="Proteomes" id="UP000631300"/>
    </source>
</evidence>
<evidence type="ECO:0000259" key="10">
    <source>
        <dbReference type="SMART" id="SM00363"/>
    </source>
</evidence>
<reference evidence="11" key="2">
    <citation type="submission" date="2020-09" db="EMBL/GenBank/DDBJ databases">
        <authorList>
            <person name="Sun Q."/>
            <person name="Kim S."/>
        </authorList>
    </citation>
    <scope>NUCLEOTIDE SEQUENCE</scope>
    <source>
        <strain evidence="11">KCTC 22164</strain>
    </source>
</reference>
<dbReference type="Pfam" id="PF01479">
    <property type="entry name" value="S4"/>
    <property type="match status" value="1"/>
</dbReference>
<dbReference type="InterPro" id="IPR020094">
    <property type="entry name" value="TruA/RsuA/RluB/E/F_N"/>
</dbReference>
<reference evidence="11" key="1">
    <citation type="journal article" date="2014" name="Int. J. Syst. Evol. Microbiol.">
        <title>Complete genome sequence of Corynebacterium casei LMG S-19264T (=DSM 44701T), isolated from a smear-ripened cheese.</title>
        <authorList>
            <consortium name="US DOE Joint Genome Institute (JGI-PGF)"/>
            <person name="Walter F."/>
            <person name="Albersmeier A."/>
            <person name="Kalinowski J."/>
            <person name="Ruckert C."/>
        </authorList>
    </citation>
    <scope>NUCLEOTIDE SEQUENCE</scope>
    <source>
        <strain evidence="11">KCTC 22164</strain>
    </source>
</reference>
<dbReference type="SUPFAM" id="SSF55174">
    <property type="entry name" value="Alpha-L RNA-binding motif"/>
    <property type="match status" value="1"/>
</dbReference>
<dbReference type="SMART" id="SM00363">
    <property type="entry name" value="S4"/>
    <property type="match status" value="1"/>
</dbReference>
<dbReference type="PANTHER" id="PTHR47683">
    <property type="entry name" value="PSEUDOURIDINE SYNTHASE FAMILY PROTEIN-RELATED"/>
    <property type="match status" value="1"/>
</dbReference>
<dbReference type="InterPro" id="IPR018496">
    <property type="entry name" value="PsdUridine_synth_RsuA/RluB_CS"/>
</dbReference>
<feature type="compositionally biased region" description="Basic residues" evidence="9">
    <location>
        <begin position="268"/>
        <end position="281"/>
    </location>
</feature>
<dbReference type="EC" id="5.4.99.-" evidence="8"/>
<dbReference type="CDD" id="cd02556">
    <property type="entry name" value="PseudoU_synth_RluB"/>
    <property type="match status" value="1"/>
</dbReference>
<sequence>MTEKLQKVLANQGLGSRREMERWIDDGRVSVDGSVATLGDRVDETAQIRVDGHLLSRQTEKPVCRVLMYNKPEGELCSRHDPEGRPTVFDRLPGIRVGRWIAVGRLDINTSGLLLFTNDGELANRLMHPSCEVTREYAVRVFGDVSPQTLNTLKKGVELDDGMARFSTIRKRKEAGGEEESMNHWYNVTLEEGRNREVRRLWESQEVQVSRLIRVKYGPVALQKRLPQGAWVELELSEVNALRKLVQLPDETQTLVDARQSKLDHARISRMRRSVKKHKVRQEKGETAPQSKLRGKRR</sequence>
<evidence type="ECO:0000256" key="7">
    <source>
        <dbReference type="PROSITE-ProRule" id="PRU00182"/>
    </source>
</evidence>
<evidence type="ECO:0000256" key="3">
    <source>
        <dbReference type="ARBA" id="ARBA00022884"/>
    </source>
</evidence>
<dbReference type="FunFam" id="3.30.70.1560:FF:000001">
    <property type="entry name" value="Pseudouridine synthase"/>
    <property type="match status" value="1"/>
</dbReference>
<proteinExistence type="inferred from homology"/>
<dbReference type="GO" id="GO:0000455">
    <property type="term" value="P:enzyme-directed rRNA pseudouridine synthesis"/>
    <property type="evidence" value="ECO:0007669"/>
    <property type="project" value="UniProtKB-ARBA"/>
</dbReference>
<evidence type="ECO:0000256" key="5">
    <source>
        <dbReference type="ARBA" id="ARBA00036944"/>
    </source>
</evidence>
<dbReference type="GO" id="GO:0003723">
    <property type="term" value="F:RNA binding"/>
    <property type="evidence" value="ECO:0007669"/>
    <property type="project" value="UniProtKB-KW"/>
</dbReference>
<comment type="function">
    <text evidence="6">Responsible for synthesis of pseudouridine from uracil-2605 in 23S ribosomal RNA.</text>
</comment>
<dbReference type="FunFam" id="3.30.70.580:FF:000009">
    <property type="entry name" value="Pseudouridine synthase"/>
    <property type="match status" value="1"/>
</dbReference>
<accession>A0A918JGW1</accession>
<dbReference type="FunFam" id="3.10.290.10:FF:000003">
    <property type="entry name" value="Pseudouridine synthase"/>
    <property type="match status" value="1"/>
</dbReference>
<dbReference type="Gene3D" id="3.30.70.1560">
    <property type="entry name" value="Alpha-L RNA-binding motif"/>
    <property type="match status" value="1"/>
</dbReference>
<evidence type="ECO:0000256" key="2">
    <source>
        <dbReference type="ARBA" id="ARBA00022552"/>
    </source>
</evidence>
<dbReference type="Gene3D" id="3.10.290.10">
    <property type="entry name" value="RNA-binding S4 domain"/>
    <property type="match status" value="1"/>
</dbReference>
<dbReference type="InterPro" id="IPR050343">
    <property type="entry name" value="RsuA_PseudoU_synthase"/>
</dbReference>